<dbReference type="RefSeq" id="WP_060723850.1">
    <property type="nucleotide sequence ID" value="NZ_LMVK01000011.1"/>
</dbReference>
<comment type="function">
    <text evidence="6">May nick specific sequences that contain T:G mispairs resulting from m5C-deamination.</text>
</comment>
<organism evidence="7 8">
    <name type="scientific">Agrobacterium tumefaciens str. B6</name>
    <dbReference type="NCBI Taxonomy" id="1183423"/>
    <lineage>
        <taxon>Bacteria</taxon>
        <taxon>Pseudomonadati</taxon>
        <taxon>Pseudomonadota</taxon>
        <taxon>Alphaproteobacteria</taxon>
        <taxon>Hyphomicrobiales</taxon>
        <taxon>Rhizobiaceae</taxon>
        <taxon>Rhizobium/Agrobacterium group</taxon>
        <taxon>Agrobacterium</taxon>
        <taxon>Agrobacterium tumefaciens complex</taxon>
    </lineage>
</organism>
<dbReference type="EC" id="3.1.-.-" evidence="6"/>
<dbReference type="GO" id="GO:0006298">
    <property type="term" value="P:mismatch repair"/>
    <property type="evidence" value="ECO:0007669"/>
    <property type="project" value="UniProtKB-UniRule"/>
</dbReference>
<dbReference type="NCBIfam" id="TIGR00632">
    <property type="entry name" value="vsr"/>
    <property type="match status" value="1"/>
</dbReference>
<evidence type="ECO:0000256" key="4">
    <source>
        <dbReference type="ARBA" id="ARBA00022801"/>
    </source>
</evidence>
<keyword evidence="5 6" id="KW-0234">DNA repair</keyword>
<keyword evidence="2 6" id="KW-0255">Endonuclease</keyword>
<dbReference type="InterPro" id="IPR004603">
    <property type="entry name" value="DNA_mismatch_endonuc_vsr"/>
</dbReference>
<dbReference type="CDD" id="cd00221">
    <property type="entry name" value="Vsr"/>
    <property type="match status" value="1"/>
</dbReference>
<sequence>MADIVPAHVRSRMMSGIRGKDTKPELLVRKALHAAGFRYRLHERTLPGKPDMVFPKYSAVVFVHGCFWHGHDCHLFRMPSTRTEFWQAKISGNVARDVRATALLRETGWRVGTVWECALKGREKLPVDDIVAALAVWLRGETPELEIRGLAA</sequence>
<dbReference type="GO" id="GO:0016787">
    <property type="term" value="F:hydrolase activity"/>
    <property type="evidence" value="ECO:0007669"/>
    <property type="project" value="UniProtKB-KW"/>
</dbReference>
<dbReference type="Proteomes" id="UP000192074">
    <property type="component" value="Unassembled WGS sequence"/>
</dbReference>
<evidence type="ECO:0000256" key="1">
    <source>
        <dbReference type="ARBA" id="ARBA00022722"/>
    </source>
</evidence>
<accession>A0A822V4Y6</accession>
<comment type="similarity">
    <text evidence="6">Belongs to the vsr family.</text>
</comment>
<dbReference type="EMBL" id="FCNL01000027">
    <property type="protein sequence ID" value="CVI20299.1"/>
    <property type="molecule type" value="Genomic_DNA"/>
</dbReference>
<evidence type="ECO:0000313" key="7">
    <source>
        <dbReference type="EMBL" id="CVI20299.1"/>
    </source>
</evidence>
<evidence type="ECO:0000313" key="8">
    <source>
        <dbReference type="Proteomes" id="UP000192074"/>
    </source>
</evidence>
<keyword evidence="1 6" id="KW-0540">Nuclease</keyword>
<evidence type="ECO:0000256" key="5">
    <source>
        <dbReference type="ARBA" id="ARBA00023204"/>
    </source>
</evidence>
<dbReference type="SUPFAM" id="SSF52980">
    <property type="entry name" value="Restriction endonuclease-like"/>
    <property type="match status" value="1"/>
</dbReference>
<keyword evidence="3 6" id="KW-0227">DNA damage</keyword>
<name>A0A822V4Y6_AGRTU</name>
<evidence type="ECO:0000256" key="2">
    <source>
        <dbReference type="ARBA" id="ARBA00022759"/>
    </source>
</evidence>
<dbReference type="InterPro" id="IPR011335">
    <property type="entry name" value="Restrct_endonuc-II-like"/>
</dbReference>
<dbReference type="Gene3D" id="3.40.960.10">
    <property type="entry name" value="VSR Endonuclease"/>
    <property type="match status" value="1"/>
</dbReference>
<dbReference type="PIRSF" id="PIRSF018267">
    <property type="entry name" value="VSR_endonuc"/>
    <property type="match status" value="1"/>
</dbReference>
<evidence type="ECO:0000256" key="3">
    <source>
        <dbReference type="ARBA" id="ARBA00022763"/>
    </source>
</evidence>
<dbReference type="Pfam" id="PF03852">
    <property type="entry name" value="Vsr"/>
    <property type="match status" value="1"/>
</dbReference>
<gene>
    <name evidence="7" type="primary">vsr</name>
    <name evidence="7" type="ORF">AGR4A_Lc10043</name>
</gene>
<dbReference type="GO" id="GO:0004519">
    <property type="term" value="F:endonuclease activity"/>
    <property type="evidence" value="ECO:0007669"/>
    <property type="project" value="UniProtKB-KW"/>
</dbReference>
<comment type="caution">
    <text evidence="7">The sequence shown here is derived from an EMBL/GenBank/DDBJ whole genome shotgun (WGS) entry which is preliminary data.</text>
</comment>
<reference evidence="7 8" key="1">
    <citation type="submission" date="2016-01" db="EMBL/GenBank/DDBJ databases">
        <authorList>
            <person name="Regsiter A."/>
            <person name="william w."/>
        </authorList>
    </citation>
    <scope>NUCLEOTIDE SEQUENCE [LARGE SCALE GENOMIC DNA]</scope>
    <source>
        <strain evidence="7 8">B6</strain>
    </source>
</reference>
<keyword evidence="4 6" id="KW-0378">Hydrolase</keyword>
<evidence type="ECO:0000256" key="6">
    <source>
        <dbReference type="PIRNR" id="PIRNR018267"/>
    </source>
</evidence>
<dbReference type="AlphaFoldDB" id="A0A822V4Y6"/>
<protein>
    <recommendedName>
        <fullName evidence="6">Very short patch repair endonuclease</fullName>
        <ecNumber evidence="6">3.1.-.-</ecNumber>
    </recommendedName>
</protein>
<proteinExistence type="inferred from homology"/>